<dbReference type="AlphaFoldDB" id="A0A7S4B3N6"/>
<organism evidence="2">
    <name type="scientific">Chrysotila carterae</name>
    <name type="common">Marine alga</name>
    <name type="synonym">Syracosphaera carterae</name>
    <dbReference type="NCBI Taxonomy" id="13221"/>
    <lineage>
        <taxon>Eukaryota</taxon>
        <taxon>Haptista</taxon>
        <taxon>Haptophyta</taxon>
        <taxon>Prymnesiophyceae</taxon>
        <taxon>Isochrysidales</taxon>
        <taxon>Isochrysidaceae</taxon>
        <taxon>Chrysotila</taxon>
    </lineage>
</organism>
<protein>
    <submittedName>
        <fullName evidence="2">Uncharacterized protein</fullName>
    </submittedName>
</protein>
<feature type="compositionally biased region" description="Basic and acidic residues" evidence="1">
    <location>
        <begin position="1"/>
        <end position="10"/>
    </location>
</feature>
<reference evidence="2" key="1">
    <citation type="submission" date="2021-01" db="EMBL/GenBank/DDBJ databases">
        <authorList>
            <person name="Corre E."/>
            <person name="Pelletier E."/>
            <person name="Niang G."/>
            <person name="Scheremetjew M."/>
            <person name="Finn R."/>
            <person name="Kale V."/>
            <person name="Holt S."/>
            <person name="Cochrane G."/>
            <person name="Meng A."/>
            <person name="Brown T."/>
            <person name="Cohen L."/>
        </authorList>
    </citation>
    <scope>NUCLEOTIDE SEQUENCE</scope>
    <source>
        <strain evidence="2">CCMP645</strain>
    </source>
</reference>
<feature type="region of interest" description="Disordered" evidence="1">
    <location>
        <begin position="78"/>
        <end position="103"/>
    </location>
</feature>
<evidence type="ECO:0000313" key="2">
    <source>
        <dbReference type="EMBL" id="CAE0752896.1"/>
    </source>
</evidence>
<accession>A0A7S4B3N6</accession>
<gene>
    <name evidence="2" type="ORF">PCAR00345_LOCUS5483</name>
</gene>
<proteinExistence type="predicted"/>
<dbReference type="EMBL" id="HBIZ01009345">
    <property type="protein sequence ID" value="CAE0752896.1"/>
    <property type="molecule type" value="Transcribed_RNA"/>
</dbReference>
<sequence>MLSEKVDLRKPAGPQNFEVEKKPSPAVAQMPWSSSMAALALASDVRATRARSVCWARVPSEVRSLQLSRSEAAAAAAAHSGVSDGERTPCLSTRHGGTASVST</sequence>
<feature type="region of interest" description="Disordered" evidence="1">
    <location>
        <begin position="1"/>
        <end position="25"/>
    </location>
</feature>
<name>A0A7S4B3N6_CHRCT</name>
<evidence type="ECO:0000256" key="1">
    <source>
        <dbReference type="SAM" id="MobiDB-lite"/>
    </source>
</evidence>